<dbReference type="AlphaFoldDB" id="A0ABD3P7C1"/>
<dbReference type="EMBL" id="JALLAZ020000977">
    <property type="protein sequence ID" value="KAL3783348.1"/>
    <property type="molecule type" value="Genomic_DNA"/>
</dbReference>
<keyword evidence="5" id="KW-1185">Reference proteome</keyword>
<evidence type="ECO:0000313" key="5">
    <source>
        <dbReference type="Proteomes" id="UP001530315"/>
    </source>
</evidence>
<dbReference type="Pfam" id="PF03407">
    <property type="entry name" value="Nucleotid_trans"/>
    <property type="match status" value="1"/>
</dbReference>
<reference evidence="4 5" key="1">
    <citation type="submission" date="2024-10" db="EMBL/GenBank/DDBJ databases">
        <title>Updated reference genomes for cyclostephanoid diatoms.</title>
        <authorList>
            <person name="Roberts W.R."/>
            <person name="Alverson A.J."/>
        </authorList>
    </citation>
    <scope>NUCLEOTIDE SEQUENCE [LARGE SCALE GENOMIC DNA]</scope>
    <source>
        <strain evidence="4 5">AJA276-08</strain>
    </source>
</reference>
<evidence type="ECO:0000256" key="1">
    <source>
        <dbReference type="SAM" id="MobiDB-lite"/>
    </source>
</evidence>
<protein>
    <recommendedName>
        <fullName evidence="3">Nucleotide-diphospho-sugar transferase domain-containing protein</fullName>
    </recommendedName>
</protein>
<accession>A0ABD3P7C1</accession>
<feature type="domain" description="Nucleotide-diphospho-sugar transferase" evidence="3">
    <location>
        <begin position="279"/>
        <end position="493"/>
    </location>
</feature>
<comment type="caution">
    <text evidence="4">The sequence shown here is derived from an EMBL/GenBank/DDBJ whole genome shotgun (WGS) entry which is preliminary data.</text>
</comment>
<evidence type="ECO:0000259" key="3">
    <source>
        <dbReference type="Pfam" id="PF03407"/>
    </source>
</evidence>
<organism evidence="4 5">
    <name type="scientific">Stephanodiscus triporus</name>
    <dbReference type="NCBI Taxonomy" id="2934178"/>
    <lineage>
        <taxon>Eukaryota</taxon>
        <taxon>Sar</taxon>
        <taxon>Stramenopiles</taxon>
        <taxon>Ochrophyta</taxon>
        <taxon>Bacillariophyta</taxon>
        <taxon>Coscinodiscophyceae</taxon>
        <taxon>Thalassiosirophycidae</taxon>
        <taxon>Stephanodiscales</taxon>
        <taxon>Stephanodiscaceae</taxon>
        <taxon>Stephanodiscus</taxon>
    </lineage>
</organism>
<feature type="region of interest" description="Disordered" evidence="1">
    <location>
        <begin position="44"/>
        <end position="63"/>
    </location>
</feature>
<gene>
    <name evidence="4" type="ORF">ACHAW5_010890</name>
</gene>
<dbReference type="PANTHER" id="PTHR47032">
    <property type="entry name" value="UDP-D-XYLOSE:L-FUCOSE ALPHA-1,3-D-XYLOSYLTRANSFERASE-RELATED"/>
    <property type="match status" value="1"/>
</dbReference>
<dbReference type="InterPro" id="IPR005069">
    <property type="entry name" value="Nucl-diP-sugar_transferase"/>
</dbReference>
<keyword evidence="2" id="KW-0732">Signal</keyword>
<proteinExistence type="predicted"/>
<evidence type="ECO:0000256" key="2">
    <source>
        <dbReference type="SAM" id="SignalP"/>
    </source>
</evidence>
<feature type="chain" id="PRO_5044770899" description="Nucleotide-diphospho-sugar transferase domain-containing protein" evidence="2">
    <location>
        <begin position="20"/>
        <end position="541"/>
    </location>
</feature>
<dbReference type="InterPro" id="IPR052636">
    <property type="entry name" value="UDP-D-xylose:L-fucose_XylT"/>
</dbReference>
<sequence>MLIVLTSSILSFYVGVWTGIQVKTRGEDPCGKDGTSQLADHCKKCPSAAPKQEPRTPPNNINAGSSHFSKLLSHFVHGLARVSKGDLMQTYDFGVPPNANTEMLDALILYTRLAALPSYPNMAGAIRHEDPTKPLPLLSATTATENCDTMNVIFIDNLDDSRQCYALVGGQYSSYHVQHWMRRPDDNGPLDAQMPLKLTSRAWDRGGRQSFAAPGKYIVMRHQERLLTYLSEAGNIKSRLRQTLEKMNEKTIVVMTCNHGQSELLMNFACSSRARGLDLHNVLVFPTDSETKELAERLGLTTFYEEKLMASMPTEASKYYGDTIFSHMMYAKVVCAQLVNELGYDLLFQDVDLVWYKSPLDFFQDKSLPKFDVYFQDDGSRLVMYAPYSANSGFYFVRSNHKTRHLFRHLLYSSDLVDAWHSHQSVLNALMAEYSSVMGLAVKVYSKEMEEFPGGLQFHRKKEVMKKIMNGTSNAYIFHMSWTTNKDDKIKFLQQLGEWYVNDQCIGKQAHEIAPLVSNCCRLPLFKCHYRDKPRTDASFW</sequence>
<dbReference type="PANTHER" id="PTHR47032:SF1">
    <property type="entry name" value="UDP-D-XYLOSE:L-FUCOSE ALPHA-1,3-D-XYLOSYLTRANSFERASE-RELATED"/>
    <property type="match status" value="1"/>
</dbReference>
<evidence type="ECO:0000313" key="4">
    <source>
        <dbReference type="EMBL" id="KAL3783348.1"/>
    </source>
</evidence>
<dbReference type="Proteomes" id="UP001530315">
    <property type="component" value="Unassembled WGS sequence"/>
</dbReference>
<feature type="signal peptide" evidence="2">
    <location>
        <begin position="1"/>
        <end position="19"/>
    </location>
</feature>
<name>A0ABD3P7C1_9STRA</name>